<organism evidence="12">
    <name type="scientific">termite gut metagenome</name>
    <dbReference type="NCBI Taxonomy" id="433724"/>
    <lineage>
        <taxon>unclassified sequences</taxon>
        <taxon>metagenomes</taxon>
        <taxon>organismal metagenomes</taxon>
    </lineage>
</organism>
<evidence type="ECO:0000259" key="11">
    <source>
        <dbReference type="Pfam" id="PF02355"/>
    </source>
</evidence>
<keyword evidence="4" id="KW-1003">Cell membrane</keyword>
<keyword evidence="8" id="KW-0811">Translocation</keyword>
<dbReference type="PANTHER" id="PTHR30081">
    <property type="entry name" value="PROTEIN-EXPORT MEMBRANE PROTEIN SEC"/>
    <property type="match status" value="1"/>
</dbReference>
<evidence type="ECO:0000256" key="10">
    <source>
        <dbReference type="SAM" id="Phobius"/>
    </source>
</evidence>
<keyword evidence="7 10" id="KW-1133">Transmembrane helix</keyword>
<dbReference type="GO" id="GO:0006886">
    <property type="term" value="P:intracellular protein transport"/>
    <property type="evidence" value="ECO:0007669"/>
    <property type="project" value="InterPro"/>
</dbReference>
<reference evidence="12" key="1">
    <citation type="submission" date="2012-10" db="EMBL/GenBank/DDBJ databases">
        <authorList>
            <person name="Sandrine L."/>
        </authorList>
    </citation>
    <scope>NUCLEOTIDE SEQUENCE</scope>
</reference>
<feature type="transmembrane region" description="Helical" evidence="10">
    <location>
        <begin position="80"/>
        <end position="102"/>
    </location>
</feature>
<dbReference type="InterPro" id="IPR022645">
    <property type="entry name" value="SecD/SecF_bac"/>
</dbReference>
<dbReference type="EMBL" id="HF548279">
    <property type="protein sequence ID" value="CCO21000.1"/>
    <property type="molecule type" value="Genomic_DNA"/>
</dbReference>
<evidence type="ECO:0000256" key="9">
    <source>
        <dbReference type="ARBA" id="ARBA00023136"/>
    </source>
</evidence>
<dbReference type="NCBIfam" id="TIGR00966">
    <property type="entry name" value="transloc_SecF"/>
    <property type="match status" value="1"/>
</dbReference>
<reference evidence="12" key="2">
    <citation type="journal article" date="2013" name="Biotechnol. Biofuels">
        <title>Mining for hemicellulases in the fungus-growing termite Pseudacanthotermes militaris using functional metagenomics.</title>
        <authorList>
            <person name="Bastien G."/>
            <person name="Arnal G."/>
            <person name="Bozonnet S."/>
            <person name="Laguerre S."/>
            <person name="Ferreira F."/>
            <person name="Faure R."/>
            <person name="Henrissat B."/>
            <person name="Lefevre F."/>
            <person name="Robe P."/>
            <person name="Bouchez O."/>
            <person name="Noirot C."/>
            <person name="Dumon C."/>
            <person name="O'Donohue M."/>
        </authorList>
    </citation>
    <scope>NUCLEOTIDE SEQUENCE</scope>
</reference>
<evidence type="ECO:0000256" key="6">
    <source>
        <dbReference type="ARBA" id="ARBA00022927"/>
    </source>
</evidence>
<dbReference type="GO" id="GO:0005886">
    <property type="term" value="C:plasma membrane"/>
    <property type="evidence" value="ECO:0007669"/>
    <property type="project" value="UniProtKB-SubCell"/>
</dbReference>
<sequence>MVSLPGTQSLSVEEMSALADNLHNTFAQNNLQTLEVSNVDPTIGNEFLAKCLVAVAFASVLMVVYVAFRFRKIGGLSAGVTAVVALIHDVVIVFGVFIIFRIPINDNFIAVVLTILGYSLNDTIVIYDRIRENERLQSRNADIGKLVDLSINQSFKRSLMTSITTVLAMVVVTVVASIFNVDTIISFSLPLIIGLVSGSYSSICLAGPLWVKWQENKQRKATA</sequence>
<keyword evidence="3" id="KW-0813">Transport</keyword>
<comment type="subcellular location">
    <subcellularLocation>
        <location evidence="1">Cell membrane</location>
        <topology evidence="1">Multi-pass membrane protein</topology>
    </subcellularLocation>
</comment>
<dbReference type="Pfam" id="PF02355">
    <property type="entry name" value="SecD_SecF_C"/>
    <property type="match status" value="1"/>
</dbReference>
<dbReference type="PANTHER" id="PTHR30081:SF8">
    <property type="entry name" value="PROTEIN TRANSLOCASE SUBUNIT SECF"/>
    <property type="match status" value="1"/>
</dbReference>
<evidence type="ECO:0000256" key="2">
    <source>
        <dbReference type="ARBA" id="ARBA00015792"/>
    </source>
</evidence>
<feature type="transmembrane region" description="Helical" evidence="10">
    <location>
        <begin position="159"/>
        <end position="179"/>
    </location>
</feature>
<gene>
    <name evidence="12" type="ORF">BN138_188</name>
</gene>
<keyword evidence="9 10" id="KW-0472">Membrane</keyword>
<evidence type="ECO:0000256" key="3">
    <source>
        <dbReference type="ARBA" id="ARBA00022448"/>
    </source>
</evidence>
<keyword evidence="6" id="KW-0653">Protein transport</keyword>
<feature type="transmembrane region" description="Helical" evidence="10">
    <location>
        <begin position="108"/>
        <end position="127"/>
    </location>
</feature>
<dbReference type="PRINTS" id="PR01755">
    <property type="entry name" value="SECFTRNLCASE"/>
</dbReference>
<feature type="domain" description="Protein export membrane protein SecD/SecF C-terminal" evidence="11">
    <location>
        <begin position="27"/>
        <end position="215"/>
    </location>
</feature>
<evidence type="ECO:0000256" key="1">
    <source>
        <dbReference type="ARBA" id="ARBA00004651"/>
    </source>
</evidence>
<evidence type="ECO:0000313" key="12">
    <source>
        <dbReference type="EMBL" id="CCO21000.1"/>
    </source>
</evidence>
<dbReference type="AlphaFoldDB" id="S0DFI6"/>
<feature type="transmembrane region" description="Helical" evidence="10">
    <location>
        <begin position="47"/>
        <end position="68"/>
    </location>
</feature>
<feature type="transmembrane region" description="Helical" evidence="10">
    <location>
        <begin position="191"/>
        <end position="211"/>
    </location>
</feature>
<name>S0DFI6_9ZZZZ</name>
<evidence type="ECO:0000256" key="5">
    <source>
        <dbReference type="ARBA" id="ARBA00022692"/>
    </source>
</evidence>
<dbReference type="InterPro" id="IPR005665">
    <property type="entry name" value="SecF_bac"/>
</dbReference>
<dbReference type="Gene3D" id="1.20.1640.10">
    <property type="entry name" value="Multidrug efflux transporter AcrB transmembrane domain"/>
    <property type="match status" value="1"/>
</dbReference>
<evidence type="ECO:0000256" key="8">
    <source>
        <dbReference type="ARBA" id="ARBA00023010"/>
    </source>
</evidence>
<dbReference type="InterPro" id="IPR048634">
    <property type="entry name" value="SecD_SecF_C"/>
</dbReference>
<evidence type="ECO:0000256" key="4">
    <source>
        <dbReference type="ARBA" id="ARBA00022475"/>
    </source>
</evidence>
<dbReference type="SUPFAM" id="SSF82866">
    <property type="entry name" value="Multidrug efflux transporter AcrB transmembrane domain"/>
    <property type="match status" value="1"/>
</dbReference>
<proteinExistence type="predicted"/>
<evidence type="ECO:0000256" key="7">
    <source>
        <dbReference type="ARBA" id="ARBA00022989"/>
    </source>
</evidence>
<dbReference type="InterPro" id="IPR022813">
    <property type="entry name" value="SecD/SecF_arch_bac"/>
</dbReference>
<dbReference type="GO" id="GO:0015450">
    <property type="term" value="F:protein-transporting ATPase activity"/>
    <property type="evidence" value="ECO:0007669"/>
    <property type="project" value="InterPro"/>
</dbReference>
<accession>S0DFI6</accession>
<protein>
    <recommendedName>
        <fullName evidence="2">Protein translocase subunit SecF</fullName>
    </recommendedName>
</protein>
<keyword evidence="5 10" id="KW-0812">Transmembrane</keyword>